<organism evidence="2 3">
    <name type="scientific">Candidatus Falkowbacteria bacterium RIFOXYD2_FULL_34_120</name>
    <dbReference type="NCBI Taxonomy" id="1798007"/>
    <lineage>
        <taxon>Bacteria</taxon>
        <taxon>Candidatus Falkowiibacteriota</taxon>
    </lineage>
</organism>
<protein>
    <submittedName>
        <fullName evidence="2">Uncharacterized protein</fullName>
    </submittedName>
</protein>
<evidence type="ECO:0000313" key="2">
    <source>
        <dbReference type="EMBL" id="OGF39931.1"/>
    </source>
</evidence>
<feature type="compositionally biased region" description="Polar residues" evidence="1">
    <location>
        <begin position="89"/>
        <end position="99"/>
    </location>
</feature>
<dbReference type="EMBL" id="MFGO01000039">
    <property type="protein sequence ID" value="OGF39931.1"/>
    <property type="molecule type" value="Genomic_DNA"/>
</dbReference>
<dbReference type="AlphaFoldDB" id="A0A1F5TN62"/>
<proteinExistence type="predicted"/>
<accession>A0A1F5TN62</accession>
<comment type="caution">
    <text evidence="2">The sequence shown here is derived from an EMBL/GenBank/DDBJ whole genome shotgun (WGS) entry which is preliminary data.</text>
</comment>
<evidence type="ECO:0000256" key="1">
    <source>
        <dbReference type="SAM" id="MobiDB-lite"/>
    </source>
</evidence>
<sequence>MPARKKFKRQGINRSGGVFDFIRTVHFSVSFSFIKVVQVSTLTKASYQTLCRPYPDVATNGLARSVFKKSAVIYSYGKENHYKLDRFGNNRNTGSQTDQGAVGLGRSQPLRPEDQLHDYQAVEQDRLPGQVGRKSYQVFRRNREERQER</sequence>
<name>A0A1F5TN62_9BACT</name>
<reference evidence="2 3" key="1">
    <citation type="journal article" date="2016" name="Nat. Commun.">
        <title>Thousands of microbial genomes shed light on interconnected biogeochemical processes in an aquifer system.</title>
        <authorList>
            <person name="Anantharaman K."/>
            <person name="Brown C.T."/>
            <person name="Hug L.A."/>
            <person name="Sharon I."/>
            <person name="Castelle C.J."/>
            <person name="Probst A.J."/>
            <person name="Thomas B.C."/>
            <person name="Singh A."/>
            <person name="Wilkins M.J."/>
            <person name="Karaoz U."/>
            <person name="Brodie E.L."/>
            <person name="Williams K.H."/>
            <person name="Hubbard S.S."/>
            <person name="Banfield J.F."/>
        </authorList>
    </citation>
    <scope>NUCLEOTIDE SEQUENCE [LARGE SCALE GENOMIC DNA]</scope>
</reference>
<feature type="region of interest" description="Disordered" evidence="1">
    <location>
        <begin position="85"/>
        <end position="149"/>
    </location>
</feature>
<gene>
    <name evidence="2" type="ORF">A2531_01755</name>
</gene>
<evidence type="ECO:0000313" key="3">
    <source>
        <dbReference type="Proteomes" id="UP000177579"/>
    </source>
</evidence>
<dbReference type="Proteomes" id="UP000177579">
    <property type="component" value="Unassembled WGS sequence"/>
</dbReference>